<feature type="domain" description="Fork-head" evidence="7">
    <location>
        <begin position="56"/>
        <end position="150"/>
    </location>
</feature>
<dbReference type="EMBL" id="LTDL01000009">
    <property type="protein sequence ID" value="OAG32263.1"/>
    <property type="molecule type" value="Genomic_DNA"/>
</dbReference>
<dbReference type="PROSITE" id="PS50039">
    <property type="entry name" value="FORK_HEAD_3"/>
    <property type="match status" value="1"/>
</dbReference>
<dbReference type="InterPro" id="IPR001766">
    <property type="entry name" value="Fork_head_dom"/>
</dbReference>
<dbReference type="SUPFAM" id="SSF46785">
    <property type="entry name" value="Winged helix' DNA-binding domain"/>
    <property type="match status" value="1"/>
</dbReference>
<dbReference type="AlphaFoldDB" id="A0A177ED57"/>
<evidence type="ECO:0000256" key="6">
    <source>
        <dbReference type="PROSITE-ProRule" id="PRU00089"/>
    </source>
</evidence>
<dbReference type="STRING" id="1805483.A0A177ED57"/>
<accession>A0A177ED57</accession>
<dbReference type="GO" id="GO:0000981">
    <property type="term" value="F:DNA-binding transcription factor activity, RNA polymerase II-specific"/>
    <property type="evidence" value="ECO:0007669"/>
    <property type="project" value="TreeGrafter"/>
</dbReference>
<dbReference type="InterPro" id="IPR030456">
    <property type="entry name" value="TF_fork_head_CS_2"/>
</dbReference>
<keyword evidence="3 6" id="KW-0238">DNA-binding</keyword>
<evidence type="ECO:0000256" key="5">
    <source>
        <dbReference type="ARBA" id="ARBA00023242"/>
    </source>
</evidence>
<dbReference type="RefSeq" id="XP_067544445.1">
    <property type="nucleotide sequence ID" value="XM_067688858.1"/>
</dbReference>
<dbReference type="PANTHER" id="PTHR45881">
    <property type="entry name" value="CHECKPOINT SUPPRESSOR 1-LIKE, ISOFORM A-RELATED"/>
    <property type="match status" value="1"/>
</dbReference>
<reference evidence="8 10" key="1">
    <citation type="submission" date="2016-02" db="EMBL/GenBank/DDBJ databases">
        <title>Discovery of a natural microsporidian pathogen with a broad tissue tropism in Caenorhabditis elegans.</title>
        <authorList>
            <person name="Luallen R.J."/>
            <person name="Reinke A.W."/>
            <person name="Tong L."/>
            <person name="Botts M.R."/>
            <person name="Felix M.-A."/>
            <person name="Troemel E.R."/>
        </authorList>
    </citation>
    <scope>NUCLEOTIDE SEQUENCE [LARGE SCALE GENOMIC DNA]</scope>
    <source>
        <strain evidence="8 10">JUm2807</strain>
    </source>
</reference>
<dbReference type="Pfam" id="PF00250">
    <property type="entry name" value="Forkhead"/>
    <property type="match status" value="1"/>
</dbReference>
<evidence type="ECO:0000256" key="2">
    <source>
        <dbReference type="ARBA" id="ARBA00023015"/>
    </source>
</evidence>
<proteinExistence type="predicted"/>
<dbReference type="Gene3D" id="1.10.10.10">
    <property type="entry name" value="Winged helix-like DNA-binding domain superfamily/Winged helix DNA-binding domain"/>
    <property type="match status" value="1"/>
</dbReference>
<sequence>MDRDTSNEVVSEVFNMLRNKNECREEEEEKASLIKRNSTLGRADPLGNLEEESYEKPAYSYATLITQAIVDSNEKKLSLRAIYAWIMSKYPYFRRQRGGWQNSIRHNLSLNKCFYKIPRAHNDPGKGSYWTVDSEYLNVFNPNAKTKRLSEGDGFRDSLDARAKKYQGEVKSSFSEILNNEKNFFDSIGVSDKHLFSKSFDSSIFDGNLRDIDGDSFEKILIQSADGGIQGETSQFFKFTK</sequence>
<comment type="subcellular location">
    <subcellularLocation>
        <location evidence="1 6">Nucleus</location>
    </subcellularLocation>
</comment>
<dbReference type="PRINTS" id="PR00053">
    <property type="entry name" value="FORKHEAD"/>
</dbReference>
<keyword evidence="4" id="KW-0804">Transcription</keyword>
<evidence type="ECO:0000256" key="3">
    <source>
        <dbReference type="ARBA" id="ARBA00023125"/>
    </source>
</evidence>
<dbReference type="InterPro" id="IPR036388">
    <property type="entry name" value="WH-like_DNA-bd_sf"/>
</dbReference>
<evidence type="ECO:0000313" key="8">
    <source>
        <dbReference type="EMBL" id="OAG29893.1"/>
    </source>
</evidence>
<protein>
    <recommendedName>
        <fullName evidence="7">Fork-head domain-containing protein</fullName>
    </recommendedName>
</protein>
<evidence type="ECO:0000259" key="7">
    <source>
        <dbReference type="PROSITE" id="PS50039"/>
    </source>
</evidence>
<evidence type="ECO:0000313" key="10">
    <source>
        <dbReference type="Proteomes" id="UP000185944"/>
    </source>
</evidence>
<evidence type="ECO:0000313" key="9">
    <source>
        <dbReference type="EMBL" id="OAG32263.1"/>
    </source>
</evidence>
<dbReference type="GO" id="GO:0005634">
    <property type="term" value="C:nucleus"/>
    <property type="evidence" value="ECO:0007669"/>
    <property type="project" value="UniProtKB-SubCell"/>
</dbReference>
<dbReference type="VEuPathDB" id="MicrosporidiaDB:NEDG_01440"/>
<organism evidence="8 10">
    <name type="scientific">Nematocida displodere</name>
    <dbReference type="NCBI Taxonomy" id="1805483"/>
    <lineage>
        <taxon>Eukaryota</taxon>
        <taxon>Fungi</taxon>
        <taxon>Fungi incertae sedis</taxon>
        <taxon>Microsporidia</taxon>
        <taxon>Nematocida</taxon>
    </lineage>
</organism>
<keyword evidence="2" id="KW-0805">Transcription regulation</keyword>
<dbReference type="SMART" id="SM00339">
    <property type="entry name" value="FH"/>
    <property type="match status" value="1"/>
</dbReference>
<dbReference type="CDD" id="cd20024">
    <property type="entry name" value="FH_FOXJ2-like"/>
    <property type="match status" value="1"/>
</dbReference>
<dbReference type="OrthoDB" id="5954824at2759"/>
<dbReference type="EMBL" id="LTDL01000038">
    <property type="protein sequence ID" value="OAG29893.1"/>
    <property type="molecule type" value="Genomic_DNA"/>
</dbReference>
<comment type="caution">
    <text evidence="8">The sequence shown here is derived from an EMBL/GenBank/DDBJ whole genome shotgun (WGS) entry which is preliminary data.</text>
</comment>
<dbReference type="Proteomes" id="UP000185944">
    <property type="component" value="Unassembled WGS sequence"/>
</dbReference>
<dbReference type="GeneID" id="93647790"/>
<evidence type="ECO:0000256" key="4">
    <source>
        <dbReference type="ARBA" id="ARBA00023163"/>
    </source>
</evidence>
<dbReference type="GO" id="GO:0000978">
    <property type="term" value="F:RNA polymerase II cis-regulatory region sequence-specific DNA binding"/>
    <property type="evidence" value="ECO:0007669"/>
    <property type="project" value="TreeGrafter"/>
</dbReference>
<feature type="DNA-binding region" description="Fork-head" evidence="6">
    <location>
        <begin position="56"/>
        <end position="150"/>
    </location>
</feature>
<gene>
    <name evidence="8" type="ORF">NEDG_01440</name>
    <name evidence="9" type="ORF">NEDG_02130</name>
</gene>
<dbReference type="PROSITE" id="PS00658">
    <property type="entry name" value="FORK_HEAD_2"/>
    <property type="match status" value="1"/>
</dbReference>
<name>A0A177ED57_9MICR</name>
<dbReference type="FunFam" id="1.10.10.10:FF:000135">
    <property type="entry name" value="forkhead box protein G1"/>
    <property type="match status" value="1"/>
</dbReference>
<dbReference type="InterPro" id="IPR036390">
    <property type="entry name" value="WH_DNA-bd_sf"/>
</dbReference>
<keyword evidence="10" id="KW-1185">Reference proteome</keyword>
<dbReference type="VEuPathDB" id="MicrosporidiaDB:NEDG_02130"/>
<dbReference type="PANTHER" id="PTHR45881:SF1">
    <property type="entry name" value="FORK HEAD PROTEIN HOMOLOG 2"/>
    <property type="match status" value="1"/>
</dbReference>
<keyword evidence="5 6" id="KW-0539">Nucleus</keyword>
<evidence type="ECO:0000256" key="1">
    <source>
        <dbReference type="ARBA" id="ARBA00004123"/>
    </source>
</evidence>